<proteinExistence type="inferred from homology"/>
<keyword evidence="3 10" id="KW-0349">Heme</keyword>
<keyword evidence="9 10" id="KW-0456">Lyase</keyword>
<dbReference type="Pfam" id="PF01265">
    <property type="entry name" value="Cyto_heme_lyase"/>
    <property type="match status" value="1"/>
</dbReference>
<evidence type="ECO:0000256" key="11">
    <source>
        <dbReference type="SAM" id="MobiDB-lite"/>
    </source>
</evidence>
<dbReference type="GO" id="GO:0046872">
    <property type="term" value="F:metal ion binding"/>
    <property type="evidence" value="ECO:0007669"/>
    <property type="project" value="UniProtKB-KW"/>
</dbReference>
<keyword evidence="5 10" id="KW-0999">Mitochondrion inner membrane</keyword>
<accession>A0A4T0X4F2</accession>
<dbReference type="GO" id="GO:0005743">
    <property type="term" value="C:mitochondrial inner membrane"/>
    <property type="evidence" value="ECO:0007669"/>
    <property type="project" value="UniProtKB-SubCell"/>
</dbReference>
<evidence type="ECO:0000256" key="10">
    <source>
        <dbReference type="RuleBase" id="RU363130"/>
    </source>
</evidence>
<organism evidence="12 13">
    <name type="scientific">Pichia inconspicua</name>
    <dbReference type="NCBI Taxonomy" id="52247"/>
    <lineage>
        <taxon>Eukaryota</taxon>
        <taxon>Fungi</taxon>
        <taxon>Dikarya</taxon>
        <taxon>Ascomycota</taxon>
        <taxon>Saccharomycotina</taxon>
        <taxon>Pichiomycetes</taxon>
        <taxon>Pichiales</taxon>
        <taxon>Pichiaceae</taxon>
        <taxon>Pichia</taxon>
    </lineage>
</organism>
<evidence type="ECO:0000256" key="1">
    <source>
        <dbReference type="ARBA" id="ARBA00004273"/>
    </source>
</evidence>
<feature type="compositionally biased region" description="Pro residues" evidence="11">
    <location>
        <begin position="18"/>
        <end position="30"/>
    </location>
</feature>
<protein>
    <recommendedName>
        <fullName evidence="10">Holocytochrome c-type synthase</fullName>
        <ecNumber evidence="10">4.4.1.17</ecNumber>
    </recommendedName>
</protein>
<name>A0A4T0X4F2_9ASCO</name>
<dbReference type="PANTHER" id="PTHR12743">
    <property type="entry name" value="CYTOCHROME C1 HEME LYASE"/>
    <property type="match status" value="1"/>
</dbReference>
<evidence type="ECO:0000256" key="8">
    <source>
        <dbReference type="ARBA" id="ARBA00023136"/>
    </source>
</evidence>
<dbReference type="Proteomes" id="UP000307173">
    <property type="component" value="Unassembled WGS sequence"/>
</dbReference>
<keyword evidence="8 10" id="KW-0472">Membrane</keyword>
<gene>
    <name evidence="12" type="ORF">CANINC_001159</name>
</gene>
<evidence type="ECO:0000256" key="3">
    <source>
        <dbReference type="ARBA" id="ARBA00022617"/>
    </source>
</evidence>
<evidence type="ECO:0000256" key="6">
    <source>
        <dbReference type="ARBA" id="ARBA00023004"/>
    </source>
</evidence>
<comment type="catalytic activity">
    <reaction evidence="10">
        <text>holo-[cytochrome c] = apo-[cytochrome c] + heme b</text>
        <dbReference type="Rhea" id="RHEA:22648"/>
        <dbReference type="Rhea" id="RHEA-COMP:10725"/>
        <dbReference type="Rhea" id="RHEA-COMP:10726"/>
        <dbReference type="ChEBI" id="CHEBI:29950"/>
        <dbReference type="ChEBI" id="CHEBI:60344"/>
        <dbReference type="ChEBI" id="CHEBI:83739"/>
        <dbReference type="EC" id="4.4.1.17"/>
    </reaction>
</comment>
<dbReference type="EC" id="4.4.1.17" evidence="10"/>
<keyword evidence="6 10" id="KW-0408">Iron</keyword>
<dbReference type="OrthoDB" id="1158011at2759"/>
<comment type="subcellular location">
    <subcellularLocation>
        <location evidence="1 10">Mitochondrion inner membrane</location>
    </subcellularLocation>
</comment>
<evidence type="ECO:0000256" key="5">
    <source>
        <dbReference type="ARBA" id="ARBA00022792"/>
    </source>
</evidence>
<evidence type="ECO:0000256" key="4">
    <source>
        <dbReference type="ARBA" id="ARBA00022723"/>
    </source>
</evidence>
<feature type="region of interest" description="Disordered" evidence="11">
    <location>
        <begin position="8"/>
        <end position="33"/>
    </location>
</feature>
<dbReference type="STRING" id="52247.A0A4T0X4F2"/>
<sequence>MGFFWASASFPQQNTSPHPFPTSGNPPPACPMHQNNVDNTSSAACPVVGNDNIGEINPLTNMPYNLPIQKLPGQSIDLPTERSLSTIPRGTNPTEGVWEYPSPQQMFNAMIRKGKGDVPEDAVESMVNIHNFLNEGAWEEIEEWEKPYTEKTHVRPRLLKFTGRPDTVSPRARYYNLLSKVFPEKYGGELPFDRHDWTVLRSDGNNNWKEVRYVIDYYSAGDDDFGMPSFVLDVRPALDNVENAIQRWNHWKNEMKPTWDKAMGKDVSNENTSKN</sequence>
<dbReference type="PROSITE" id="PS00822">
    <property type="entry name" value="CYTO_HEME_LYASE_2"/>
    <property type="match status" value="1"/>
</dbReference>
<comment type="similarity">
    <text evidence="2 10">Belongs to the cytochrome c-type heme lyase family.</text>
</comment>
<evidence type="ECO:0000313" key="13">
    <source>
        <dbReference type="Proteomes" id="UP000307173"/>
    </source>
</evidence>
<keyword evidence="4 10" id="KW-0479">Metal-binding</keyword>
<reference evidence="12 13" key="1">
    <citation type="journal article" date="2019" name="Front. Genet.">
        <title>Whole-Genome Sequencing of the Opportunistic Yeast Pathogen Candida inconspicua Uncovers Its Hybrid Origin.</title>
        <authorList>
            <person name="Mixao V."/>
            <person name="Hansen A.P."/>
            <person name="Saus E."/>
            <person name="Boekhout T."/>
            <person name="Lass-Florl C."/>
            <person name="Gabaldon T."/>
        </authorList>
    </citation>
    <scope>NUCLEOTIDE SEQUENCE [LARGE SCALE GENOMIC DNA]</scope>
    <source>
        <strain evidence="12 13">CBS 180</strain>
    </source>
</reference>
<evidence type="ECO:0000256" key="2">
    <source>
        <dbReference type="ARBA" id="ARBA00007255"/>
    </source>
</evidence>
<dbReference type="PANTHER" id="PTHR12743:SF3">
    <property type="entry name" value="HOLOCYTOCHROME-C SYNTHASE"/>
    <property type="match status" value="1"/>
</dbReference>
<keyword evidence="13" id="KW-1185">Reference proteome</keyword>
<evidence type="ECO:0000256" key="9">
    <source>
        <dbReference type="ARBA" id="ARBA00023239"/>
    </source>
</evidence>
<evidence type="ECO:0000313" key="12">
    <source>
        <dbReference type="EMBL" id="TID30279.1"/>
    </source>
</evidence>
<dbReference type="AlphaFoldDB" id="A0A4T0X4F2"/>
<comment type="function">
    <text evidence="10">Lyase that catalyzes the covalent linking of the heme group to the cytochrome C apoprotein to produce the mature functional cytochrome.</text>
</comment>
<dbReference type="EMBL" id="SELW01000166">
    <property type="protein sequence ID" value="TID30279.1"/>
    <property type="molecule type" value="Genomic_DNA"/>
</dbReference>
<evidence type="ECO:0000256" key="7">
    <source>
        <dbReference type="ARBA" id="ARBA00023128"/>
    </source>
</evidence>
<dbReference type="GO" id="GO:0004408">
    <property type="term" value="F:holocytochrome-c synthase activity"/>
    <property type="evidence" value="ECO:0007669"/>
    <property type="project" value="UniProtKB-EC"/>
</dbReference>
<dbReference type="InterPro" id="IPR000511">
    <property type="entry name" value="Holocyt_c/c1_synthase"/>
</dbReference>
<comment type="caution">
    <text evidence="12">The sequence shown here is derived from an EMBL/GenBank/DDBJ whole genome shotgun (WGS) entry which is preliminary data.</text>
</comment>
<keyword evidence="7 10" id="KW-0496">Mitochondrion</keyword>